<dbReference type="InterPro" id="IPR004274">
    <property type="entry name" value="FCP1_dom"/>
</dbReference>
<feature type="region of interest" description="Disordered" evidence="7">
    <location>
        <begin position="388"/>
        <end position="419"/>
    </location>
</feature>
<organism evidence="10 11">
    <name type="scientific">Papiliotrema laurentii</name>
    <name type="common">Cryptococcus laurentii</name>
    <dbReference type="NCBI Taxonomy" id="5418"/>
    <lineage>
        <taxon>Eukaryota</taxon>
        <taxon>Fungi</taxon>
        <taxon>Dikarya</taxon>
        <taxon>Basidiomycota</taxon>
        <taxon>Agaricomycotina</taxon>
        <taxon>Tremellomycetes</taxon>
        <taxon>Tremellales</taxon>
        <taxon>Rhynchogastremaceae</taxon>
        <taxon>Papiliotrema</taxon>
    </lineage>
</organism>
<dbReference type="PANTHER" id="PTHR23081">
    <property type="entry name" value="RNA POLYMERASE II CTD PHOSPHATASE"/>
    <property type="match status" value="1"/>
</dbReference>
<comment type="subcellular location">
    <subcellularLocation>
        <location evidence="1 6">Nucleus</location>
    </subcellularLocation>
</comment>
<dbReference type="GO" id="GO:0008420">
    <property type="term" value="F:RNA polymerase II CTD heptapeptide repeat phosphatase activity"/>
    <property type="evidence" value="ECO:0007669"/>
    <property type="project" value="UniProtKB-UniRule"/>
</dbReference>
<dbReference type="Proteomes" id="UP001182556">
    <property type="component" value="Unassembled WGS sequence"/>
</dbReference>
<evidence type="ECO:0000313" key="11">
    <source>
        <dbReference type="Proteomes" id="UP001182556"/>
    </source>
</evidence>
<evidence type="ECO:0000259" key="9">
    <source>
        <dbReference type="PROSITE" id="PS50969"/>
    </source>
</evidence>
<dbReference type="AlphaFoldDB" id="A0AAD9CVA2"/>
<comment type="function">
    <text evidence="6">This promotes the activity of RNA polymerase II.</text>
</comment>
<gene>
    <name evidence="10" type="ORF">DB88DRAFT_497091</name>
</gene>
<keyword evidence="11" id="KW-1185">Reference proteome</keyword>
<comment type="catalytic activity">
    <reaction evidence="4 6">
        <text>O-phospho-L-seryl-[protein] + H2O = L-seryl-[protein] + phosphate</text>
        <dbReference type="Rhea" id="RHEA:20629"/>
        <dbReference type="Rhea" id="RHEA-COMP:9863"/>
        <dbReference type="Rhea" id="RHEA-COMP:11604"/>
        <dbReference type="ChEBI" id="CHEBI:15377"/>
        <dbReference type="ChEBI" id="CHEBI:29999"/>
        <dbReference type="ChEBI" id="CHEBI:43474"/>
        <dbReference type="ChEBI" id="CHEBI:83421"/>
        <dbReference type="EC" id="3.1.3.16"/>
    </reaction>
</comment>
<evidence type="ECO:0000256" key="6">
    <source>
        <dbReference type="RuleBase" id="RU366066"/>
    </source>
</evidence>
<evidence type="ECO:0000256" key="3">
    <source>
        <dbReference type="ARBA" id="ARBA00023242"/>
    </source>
</evidence>
<dbReference type="Gene3D" id="3.40.50.1000">
    <property type="entry name" value="HAD superfamily/HAD-like"/>
    <property type="match status" value="1"/>
</dbReference>
<dbReference type="Pfam" id="PF00533">
    <property type="entry name" value="BRCT"/>
    <property type="match status" value="1"/>
</dbReference>
<evidence type="ECO:0000256" key="5">
    <source>
        <dbReference type="ARBA" id="ARBA00048336"/>
    </source>
</evidence>
<dbReference type="NCBIfam" id="TIGR02250">
    <property type="entry name" value="FCP1_euk"/>
    <property type="match status" value="1"/>
</dbReference>
<feature type="compositionally biased region" description="Acidic residues" evidence="7">
    <location>
        <begin position="714"/>
        <end position="726"/>
    </location>
</feature>
<dbReference type="EMBL" id="JAODAN010000009">
    <property type="protein sequence ID" value="KAK1922087.1"/>
    <property type="molecule type" value="Genomic_DNA"/>
</dbReference>
<feature type="domain" description="FCP1 homology" evidence="9">
    <location>
        <begin position="183"/>
        <end position="404"/>
    </location>
</feature>
<comment type="caution">
    <text evidence="10">The sequence shown here is derived from an EMBL/GenBank/DDBJ whole genome shotgun (WGS) entry which is preliminary data.</text>
</comment>
<dbReference type="InterPro" id="IPR036420">
    <property type="entry name" value="BRCT_dom_sf"/>
</dbReference>
<comment type="catalytic activity">
    <reaction evidence="5 6">
        <text>O-phospho-L-threonyl-[protein] + H2O = L-threonyl-[protein] + phosphate</text>
        <dbReference type="Rhea" id="RHEA:47004"/>
        <dbReference type="Rhea" id="RHEA-COMP:11060"/>
        <dbReference type="Rhea" id="RHEA-COMP:11605"/>
        <dbReference type="ChEBI" id="CHEBI:15377"/>
        <dbReference type="ChEBI" id="CHEBI:30013"/>
        <dbReference type="ChEBI" id="CHEBI:43474"/>
        <dbReference type="ChEBI" id="CHEBI:61977"/>
        <dbReference type="EC" id="3.1.3.16"/>
    </reaction>
</comment>
<accession>A0AAD9CVA2</accession>
<protein>
    <recommendedName>
        <fullName evidence="6">RNA polymerase II subunit A C-terminal domain phosphatase</fullName>
        <ecNumber evidence="6">3.1.3.16</ecNumber>
    </recommendedName>
</protein>
<evidence type="ECO:0000256" key="7">
    <source>
        <dbReference type="SAM" id="MobiDB-lite"/>
    </source>
</evidence>
<dbReference type="PROSITE" id="PS50969">
    <property type="entry name" value="FCP1"/>
    <property type="match status" value="1"/>
</dbReference>
<feature type="domain" description="BRCT" evidence="8">
    <location>
        <begin position="549"/>
        <end position="641"/>
    </location>
</feature>
<feature type="compositionally biased region" description="Polar residues" evidence="7">
    <location>
        <begin position="738"/>
        <end position="757"/>
    </location>
</feature>
<dbReference type="PANTHER" id="PTHR23081:SF36">
    <property type="entry name" value="RNA POLYMERASE II SUBUNIT A C-TERMINAL DOMAIN PHOSPHATASE"/>
    <property type="match status" value="1"/>
</dbReference>
<dbReference type="InterPro" id="IPR011947">
    <property type="entry name" value="FCP1_euk"/>
</dbReference>
<name>A0AAD9CVA2_PAPLA</name>
<dbReference type="CDD" id="cd17729">
    <property type="entry name" value="BRCT_CTDP1"/>
    <property type="match status" value="1"/>
</dbReference>
<dbReference type="SMART" id="SM00292">
    <property type="entry name" value="BRCT"/>
    <property type="match status" value="1"/>
</dbReference>
<reference evidence="10" key="1">
    <citation type="submission" date="2023-02" db="EMBL/GenBank/DDBJ databases">
        <title>Identification and recombinant expression of a fungal hydrolase from Papiliotrema laurentii that hydrolyzes apple cutin and clears colloidal polyester polyurethane.</title>
        <authorList>
            <consortium name="DOE Joint Genome Institute"/>
            <person name="Roman V.A."/>
            <person name="Bojanowski C."/>
            <person name="Crable B.R."/>
            <person name="Wagner D.N."/>
            <person name="Hung C.S."/>
            <person name="Nadeau L.J."/>
            <person name="Schratz L."/>
            <person name="Haridas S."/>
            <person name="Pangilinan J."/>
            <person name="Lipzen A."/>
            <person name="Na H."/>
            <person name="Yan M."/>
            <person name="Ng V."/>
            <person name="Grigoriev I.V."/>
            <person name="Spatafora J.W."/>
            <person name="Barlow D."/>
            <person name="Biffinger J."/>
            <person name="Kelley-Loughnane N."/>
            <person name="Varaljay V.A."/>
            <person name="Crookes-Goodson W.J."/>
        </authorList>
    </citation>
    <scope>NUCLEOTIDE SEQUENCE</scope>
    <source>
        <strain evidence="10">5307AH</strain>
    </source>
</reference>
<evidence type="ECO:0000313" key="10">
    <source>
        <dbReference type="EMBL" id="KAK1922087.1"/>
    </source>
</evidence>
<feature type="region of interest" description="Disordered" evidence="7">
    <location>
        <begin position="645"/>
        <end position="872"/>
    </location>
</feature>
<keyword evidence="3 6" id="KW-0539">Nucleus</keyword>
<evidence type="ECO:0000256" key="1">
    <source>
        <dbReference type="ARBA" id="ARBA00004123"/>
    </source>
</evidence>
<feature type="compositionally biased region" description="Low complexity" evidence="7">
    <location>
        <begin position="396"/>
        <end position="414"/>
    </location>
</feature>
<dbReference type="InterPro" id="IPR001357">
    <property type="entry name" value="BRCT_dom"/>
</dbReference>
<dbReference type="SUPFAM" id="SSF56784">
    <property type="entry name" value="HAD-like"/>
    <property type="match status" value="1"/>
</dbReference>
<dbReference type="SMART" id="SM00577">
    <property type="entry name" value="CPDc"/>
    <property type="match status" value="1"/>
</dbReference>
<feature type="compositionally biased region" description="Polar residues" evidence="7">
    <location>
        <begin position="654"/>
        <end position="668"/>
    </location>
</feature>
<evidence type="ECO:0000256" key="4">
    <source>
        <dbReference type="ARBA" id="ARBA00047761"/>
    </source>
</evidence>
<dbReference type="SUPFAM" id="SSF52113">
    <property type="entry name" value="BRCT domain"/>
    <property type="match status" value="1"/>
</dbReference>
<feature type="compositionally biased region" description="Basic and acidic residues" evidence="7">
    <location>
        <begin position="815"/>
        <end position="842"/>
    </location>
</feature>
<keyword evidence="2 6" id="KW-0378">Hydrolase</keyword>
<dbReference type="PROSITE" id="PS50172">
    <property type="entry name" value="BRCT"/>
    <property type="match status" value="1"/>
</dbReference>
<dbReference type="InterPro" id="IPR039189">
    <property type="entry name" value="Fcp1"/>
</dbReference>
<evidence type="ECO:0000259" key="8">
    <source>
        <dbReference type="PROSITE" id="PS50172"/>
    </source>
</evidence>
<dbReference type="InterPro" id="IPR036412">
    <property type="entry name" value="HAD-like_sf"/>
</dbReference>
<dbReference type="GO" id="GO:0005634">
    <property type="term" value="C:nucleus"/>
    <property type="evidence" value="ECO:0007669"/>
    <property type="project" value="UniProtKB-SubCell"/>
</dbReference>
<sequence>MDEDDGPTPLTLPPSLPYPISVTRIFVAPPDPLQRGSHLFEYRFTSATSRKALSRKSRGLPAEEGDDDAREWDMVGTWDSEVEGETVKWEGWLTVGAVIESRQAGKPVVYVKRPCDHSVQFGGLCAKCGIPLDAGDYLSRPEETSQSGPSSKKGYAMSHDAMGVTVSTSEAKRIENQSRNALLASRMLTLIVDLDQTIIHTTVDPTVGEWMAEIESQEDVASPPNGEPSTTPPSSPRTFKEKNPNAEALKDVAKFQLDDDLPPGYSRSAKATIPKEHERWYYTKPRPGLPEFLENMSKIYEMHVYTMGTRTYADAVCKAIDPDGSIFGGRILTRDESGSFSAKDLKRLFPTDQSMVVIIDDRSDIWSDVPNLVKVVPYDFFIGQGDINAPKTNANSPRPATTSTSPDSTESSPTNGDAGKLARSQLLNELSETRPLAKLQEQLEKDDSSDAGEGFPESGSPETHLPTESSEPDAENEPNEEHRSTTPPVSPCKPRRPILNNDDRELVRVSKILTRVHRSFYTAYDARKDKSPNARLPLECDVPTIIPEIKAEVLEGCYIVFSGVIPTNVRPDASEIWKQAETFGATPQSSISHNTTHCVIGLEGTEKALKAQKMGIKVVWVAWFQQCVALWERLNEENWLVRSSKKGLQGVETRPSSESSTPNASGLQLSADDAGSQEYEERPAKERGDGAESGEVGDAWDDDEFLASIRAEAGLDDDVSDVGTEDGTDRPSSPPRSILTSPRSRAGSAESNGSQPGTPRKRVRYADEEDLPLARFKDPPKGMSSPPRKRPRALLMSPSEGEVPPENTFQWKGKKAFDGDAADKLAEGESHDEAGVESHEGADDGGQTYEPSEADTEDEFSKMLREELEEDA</sequence>
<dbReference type="InterPro" id="IPR023214">
    <property type="entry name" value="HAD_sf"/>
</dbReference>
<dbReference type="Pfam" id="PF03031">
    <property type="entry name" value="NIF"/>
    <property type="match status" value="1"/>
</dbReference>
<proteinExistence type="predicted"/>
<feature type="compositionally biased region" description="Basic and acidic residues" evidence="7">
    <location>
        <begin position="679"/>
        <end position="690"/>
    </location>
</feature>
<dbReference type="Gene3D" id="3.40.50.10190">
    <property type="entry name" value="BRCT domain"/>
    <property type="match status" value="1"/>
</dbReference>
<feature type="region of interest" description="Disordered" evidence="7">
    <location>
        <begin position="217"/>
        <end position="241"/>
    </location>
</feature>
<evidence type="ECO:0000256" key="2">
    <source>
        <dbReference type="ARBA" id="ARBA00022801"/>
    </source>
</evidence>
<dbReference type="CDD" id="cd07521">
    <property type="entry name" value="HAD_FCP1-like"/>
    <property type="match status" value="1"/>
</dbReference>
<feature type="region of interest" description="Disordered" evidence="7">
    <location>
        <begin position="442"/>
        <end position="500"/>
    </location>
</feature>
<dbReference type="EC" id="3.1.3.16" evidence="6"/>